<evidence type="ECO:0000313" key="2">
    <source>
        <dbReference type="Proteomes" id="UP001597083"/>
    </source>
</evidence>
<gene>
    <name evidence="1" type="ORF">ACFQ07_10450</name>
</gene>
<dbReference type="Pfam" id="PF10604">
    <property type="entry name" value="Polyketide_cyc2"/>
    <property type="match status" value="1"/>
</dbReference>
<dbReference type="SUPFAM" id="SSF55961">
    <property type="entry name" value="Bet v1-like"/>
    <property type="match status" value="1"/>
</dbReference>
<dbReference type="Proteomes" id="UP001597083">
    <property type="component" value="Unassembled WGS sequence"/>
</dbReference>
<proteinExistence type="predicted"/>
<reference evidence="2" key="1">
    <citation type="journal article" date="2019" name="Int. J. Syst. Evol. Microbiol.">
        <title>The Global Catalogue of Microorganisms (GCM) 10K type strain sequencing project: providing services to taxonomists for standard genome sequencing and annotation.</title>
        <authorList>
            <consortium name="The Broad Institute Genomics Platform"/>
            <consortium name="The Broad Institute Genome Sequencing Center for Infectious Disease"/>
            <person name="Wu L."/>
            <person name="Ma J."/>
        </authorList>
    </citation>
    <scope>NUCLEOTIDE SEQUENCE [LARGE SCALE GENOMIC DNA]</scope>
    <source>
        <strain evidence="2">JCM 31696</strain>
    </source>
</reference>
<dbReference type="EMBL" id="JBHTIR010001515">
    <property type="protein sequence ID" value="MFD0852647.1"/>
    <property type="molecule type" value="Genomic_DNA"/>
</dbReference>
<feature type="non-terminal residue" evidence="1">
    <location>
        <position position="1"/>
    </location>
</feature>
<organism evidence="1 2">
    <name type="scientific">Actinomadura adrarensis</name>
    <dbReference type="NCBI Taxonomy" id="1819600"/>
    <lineage>
        <taxon>Bacteria</taxon>
        <taxon>Bacillati</taxon>
        <taxon>Actinomycetota</taxon>
        <taxon>Actinomycetes</taxon>
        <taxon>Streptosporangiales</taxon>
        <taxon>Thermomonosporaceae</taxon>
        <taxon>Actinomadura</taxon>
    </lineage>
</organism>
<evidence type="ECO:0000313" key="1">
    <source>
        <dbReference type="EMBL" id="MFD0852647.1"/>
    </source>
</evidence>
<name>A0ABW3CGH3_9ACTN</name>
<sequence>NGLGAVRSLPPAREEVVEYDPPKHYAYVAISGLPLKEYRVDVTLVERGPQTQVRFECTFVPKWSFAGPVFKAVLGQMMRTFARRIAQHAERCEPGCPARLPNVL</sequence>
<dbReference type="InterPro" id="IPR019587">
    <property type="entry name" value="Polyketide_cyclase/dehydratase"/>
</dbReference>
<keyword evidence="2" id="KW-1185">Reference proteome</keyword>
<protein>
    <submittedName>
        <fullName evidence="1">SRPBCC family protein</fullName>
    </submittedName>
</protein>
<dbReference type="Gene3D" id="3.30.530.20">
    <property type="match status" value="1"/>
</dbReference>
<dbReference type="InterPro" id="IPR023393">
    <property type="entry name" value="START-like_dom_sf"/>
</dbReference>
<comment type="caution">
    <text evidence="1">The sequence shown here is derived from an EMBL/GenBank/DDBJ whole genome shotgun (WGS) entry which is preliminary data.</text>
</comment>
<accession>A0ABW3CGH3</accession>